<dbReference type="AlphaFoldDB" id="A0A4Z1NU57"/>
<proteinExistence type="predicted"/>
<comment type="caution">
    <text evidence="1">The sequence shown here is derived from an EMBL/GenBank/DDBJ whole genome shotgun (WGS) entry which is preliminary data.</text>
</comment>
<sequence length="267" mass="30073">MSKRKRGDGFRIGMSLADVVEGQRKYKHVETAKIMGKVAIAQLLGCAGFRELPLPLIAKPIPPHWLQQAAKDGQVINNHRHAKIQRSSERVRQWCGLCRLCLNGGMALLKFEGRRLPTSRLEGRCNAQDIFGNWSRRRKLLFLQWRNGGSNWETPSCEQLLDLENPQVWSIFGSMLYDLSSDRRSRGLLWFRVEPAYASVLSIGWSVVALVNAVIKFVSHGAYRGLSYAHGDAAVSVVAGLTTEMQSSYFAKSRRNIDSASKIRICR</sequence>
<evidence type="ECO:0000313" key="1">
    <source>
        <dbReference type="EMBL" id="TID19434.1"/>
    </source>
</evidence>
<evidence type="ECO:0000313" key="2">
    <source>
        <dbReference type="Proteomes" id="UP000298493"/>
    </source>
</evidence>
<keyword evidence="2" id="KW-1185">Reference proteome</keyword>
<protein>
    <submittedName>
        <fullName evidence="1">Uncharacterized protein</fullName>
    </submittedName>
</protein>
<accession>A0A4Z1NU57</accession>
<organism evidence="1 2">
    <name type="scientific">Venturia nashicola</name>
    <dbReference type="NCBI Taxonomy" id="86259"/>
    <lineage>
        <taxon>Eukaryota</taxon>
        <taxon>Fungi</taxon>
        <taxon>Dikarya</taxon>
        <taxon>Ascomycota</taxon>
        <taxon>Pezizomycotina</taxon>
        <taxon>Dothideomycetes</taxon>
        <taxon>Pleosporomycetidae</taxon>
        <taxon>Venturiales</taxon>
        <taxon>Venturiaceae</taxon>
        <taxon>Venturia</taxon>
    </lineage>
</organism>
<dbReference type="Proteomes" id="UP000298493">
    <property type="component" value="Unassembled WGS sequence"/>
</dbReference>
<reference evidence="1 2" key="1">
    <citation type="submission" date="2019-04" db="EMBL/GenBank/DDBJ databases">
        <title>High contiguity whole genome sequence and gene annotation resource for two Venturia nashicola isolates.</title>
        <authorList>
            <person name="Prokchorchik M."/>
            <person name="Won K."/>
            <person name="Lee Y."/>
            <person name="Choi E.D."/>
            <person name="Segonzac C."/>
            <person name="Sohn K.H."/>
        </authorList>
    </citation>
    <scope>NUCLEOTIDE SEQUENCE [LARGE SCALE GENOMIC DNA]</scope>
    <source>
        <strain evidence="1 2">PRI2</strain>
    </source>
</reference>
<name>A0A4Z1NU57_9PEZI</name>
<dbReference type="EMBL" id="SNSC02000012">
    <property type="protein sequence ID" value="TID19434.1"/>
    <property type="molecule type" value="Genomic_DNA"/>
</dbReference>
<gene>
    <name evidence="1" type="ORF">E6O75_ATG06772</name>
</gene>